<evidence type="ECO:0000256" key="1">
    <source>
        <dbReference type="SAM" id="MobiDB-lite"/>
    </source>
</evidence>
<protein>
    <submittedName>
        <fullName evidence="2">Uncharacterized protein</fullName>
    </submittedName>
</protein>
<feature type="region of interest" description="Disordered" evidence="1">
    <location>
        <begin position="414"/>
        <end position="442"/>
    </location>
</feature>
<proteinExistence type="predicted"/>
<organism evidence="2 3">
    <name type="scientific">Dryococelus australis</name>
    <dbReference type="NCBI Taxonomy" id="614101"/>
    <lineage>
        <taxon>Eukaryota</taxon>
        <taxon>Metazoa</taxon>
        <taxon>Ecdysozoa</taxon>
        <taxon>Arthropoda</taxon>
        <taxon>Hexapoda</taxon>
        <taxon>Insecta</taxon>
        <taxon>Pterygota</taxon>
        <taxon>Neoptera</taxon>
        <taxon>Polyneoptera</taxon>
        <taxon>Phasmatodea</taxon>
        <taxon>Verophasmatodea</taxon>
        <taxon>Anareolatae</taxon>
        <taxon>Phasmatidae</taxon>
        <taxon>Eurycanthinae</taxon>
        <taxon>Dryococelus</taxon>
    </lineage>
</organism>
<gene>
    <name evidence="2" type="ORF">PR048_032176</name>
</gene>
<comment type="caution">
    <text evidence="2">The sequence shown here is derived from an EMBL/GenBank/DDBJ whole genome shotgun (WGS) entry which is preliminary data.</text>
</comment>
<feature type="region of interest" description="Disordered" evidence="1">
    <location>
        <begin position="87"/>
        <end position="178"/>
    </location>
</feature>
<evidence type="ECO:0000313" key="3">
    <source>
        <dbReference type="Proteomes" id="UP001159363"/>
    </source>
</evidence>
<dbReference type="EMBL" id="JARBHB010000016">
    <property type="protein sequence ID" value="KAJ8866333.1"/>
    <property type="molecule type" value="Genomic_DNA"/>
</dbReference>
<keyword evidence="3" id="KW-1185">Reference proteome</keyword>
<dbReference type="Proteomes" id="UP001159363">
    <property type="component" value="Chromosome 15"/>
</dbReference>
<accession>A0ABQ9G1G3</accession>
<sequence>MIRIPTVTCSNRHAGLIAVAQTYCEGVERSLERFYTNPARQAECARPSAPGITAGNTAFVVLTLLQQDVQRWGRAVRRHASSLQPTASWTRARCAVSGTSNRKRGQQRLPAKDAATPPCFTGVAKSRFSYPRPGLKGRAGGNGRSPRKPPAGQRHRPARYPHASIRGIEPGPSRRGMSSLTTAAPLCLSESAWIFSRVRSPQISGARYASRNRRDFFSGLRQGFLSGPSRVVRPWERRAHKKFLRKVNRSGGDGAGRVGGKLANLSAGNSKLPAFTSFPYGTPLCRHLTNGIMMYLVGSFPVSIARMNVVSYLGEKSAGTSLRPCLHSAVPVDEDVSETRRQLRTQLRTEVQFSDCFNLGHMLTWDTVAWNSAMASRASLDHRVTVVLSLPILLTRASTPAERRACSILETCREEEQPCPPPPPPLSASFLSSPDKNTGSRSAAHKVGLQQGRAAARRGIVTQLPPFASCWPARAPGNSSWLLSATLTRCHAATHSRPARIGADLNDEILRAEELERCGYGEVPECTGRGNGRSLGKLADERRLRQFRIEGFRASPESPETAELVRVEPKSSELHIRASQARVVAENQDELGSLSDEVASRFSHVGIGLDDTALAFRCSQFPSPARLLASHQSEPGSIPGRFIQAGECGSAPDDLPFSPPLHSGSAPYSHHFTLIGSQDLDVESPKYLQ</sequence>
<evidence type="ECO:0000313" key="2">
    <source>
        <dbReference type="EMBL" id="KAJ8866333.1"/>
    </source>
</evidence>
<reference evidence="2 3" key="1">
    <citation type="submission" date="2023-02" db="EMBL/GenBank/DDBJ databases">
        <title>LHISI_Scaffold_Assembly.</title>
        <authorList>
            <person name="Stuart O.P."/>
            <person name="Cleave R."/>
            <person name="Magrath M.J.L."/>
            <person name="Mikheyev A.S."/>
        </authorList>
    </citation>
    <scope>NUCLEOTIDE SEQUENCE [LARGE SCALE GENOMIC DNA]</scope>
    <source>
        <strain evidence="2">Daus_M_001</strain>
        <tissue evidence="2">Leg muscle</tissue>
    </source>
</reference>
<name>A0ABQ9G1G3_9NEOP</name>